<comment type="caution">
    <text evidence="2">The sequence shown here is derived from an EMBL/GenBank/DDBJ whole genome shotgun (WGS) entry which is preliminary data.</text>
</comment>
<dbReference type="AlphaFoldDB" id="A0AAD7WF12"/>
<reference evidence="2" key="1">
    <citation type="journal article" date="2023" name="Science">
        <title>Genome structures resolve the early diversification of teleost fishes.</title>
        <authorList>
            <person name="Parey E."/>
            <person name="Louis A."/>
            <person name="Montfort J."/>
            <person name="Bouchez O."/>
            <person name="Roques C."/>
            <person name="Iampietro C."/>
            <person name="Lluch J."/>
            <person name="Castinel A."/>
            <person name="Donnadieu C."/>
            <person name="Desvignes T."/>
            <person name="Floi Bucao C."/>
            <person name="Jouanno E."/>
            <person name="Wen M."/>
            <person name="Mejri S."/>
            <person name="Dirks R."/>
            <person name="Jansen H."/>
            <person name="Henkel C."/>
            <person name="Chen W.J."/>
            <person name="Zahm M."/>
            <person name="Cabau C."/>
            <person name="Klopp C."/>
            <person name="Thompson A.W."/>
            <person name="Robinson-Rechavi M."/>
            <person name="Braasch I."/>
            <person name="Lecointre G."/>
            <person name="Bobe J."/>
            <person name="Postlethwait J.H."/>
            <person name="Berthelot C."/>
            <person name="Roest Crollius H."/>
            <person name="Guiguen Y."/>
        </authorList>
    </citation>
    <scope>NUCLEOTIDE SEQUENCE</scope>
    <source>
        <strain evidence="2">NC1722</strain>
    </source>
</reference>
<organism evidence="2 3">
    <name type="scientific">Aldrovandia affinis</name>
    <dbReference type="NCBI Taxonomy" id="143900"/>
    <lineage>
        <taxon>Eukaryota</taxon>
        <taxon>Metazoa</taxon>
        <taxon>Chordata</taxon>
        <taxon>Craniata</taxon>
        <taxon>Vertebrata</taxon>
        <taxon>Euteleostomi</taxon>
        <taxon>Actinopterygii</taxon>
        <taxon>Neopterygii</taxon>
        <taxon>Teleostei</taxon>
        <taxon>Notacanthiformes</taxon>
        <taxon>Halosauridae</taxon>
        <taxon>Aldrovandia</taxon>
    </lineage>
</organism>
<feature type="compositionally biased region" description="Basic and acidic residues" evidence="1">
    <location>
        <begin position="57"/>
        <end position="72"/>
    </location>
</feature>
<sequence>MLHGLNPEPLEKVTFIPKAGWRDHGATSVVFRGSQNCPDPPAEPGHRVASHKGGKSKTREQGNERSGGRELSRGAAGCLNARGGGLAPRGGHLTHCPGANANGVSGPHD</sequence>
<evidence type="ECO:0000313" key="2">
    <source>
        <dbReference type="EMBL" id="KAJ8394408.1"/>
    </source>
</evidence>
<accession>A0AAD7WF12</accession>
<gene>
    <name evidence="2" type="ORF">AAFF_G00046190</name>
</gene>
<feature type="region of interest" description="Disordered" evidence="1">
    <location>
        <begin position="30"/>
        <end position="109"/>
    </location>
</feature>
<evidence type="ECO:0000256" key="1">
    <source>
        <dbReference type="SAM" id="MobiDB-lite"/>
    </source>
</evidence>
<keyword evidence="3" id="KW-1185">Reference proteome</keyword>
<proteinExistence type="predicted"/>
<dbReference type="EMBL" id="JAINUG010000126">
    <property type="protein sequence ID" value="KAJ8394408.1"/>
    <property type="molecule type" value="Genomic_DNA"/>
</dbReference>
<dbReference type="Proteomes" id="UP001221898">
    <property type="component" value="Unassembled WGS sequence"/>
</dbReference>
<protein>
    <submittedName>
        <fullName evidence="2">Uncharacterized protein</fullName>
    </submittedName>
</protein>
<evidence type="ECO:0000313" key="3">
    <source>
        <dbReference type="Proteomes" id="UP001221898"/>
    </source>
</evidence>
<name>A0AAD7WF12_9TELE</name>